<reference evidence="3 4" key="1">
    <citation type="submission" date="2016-10" db="EMBL/GenBank/DDBJ databases">
        <title>Silvanigrella aquatica sp. nov., isolated from a freshwater lake located in the Black Forest, Germany, description of Silvanigrellaceae fam. nov., Silvanigrellales ord. nov., reclassification of the order Bdellovibrionales in the class Oligoflexia, reclassification of the families Bacteriovoracaceae and Halobacteriovoraceae in the new order Bacteriovoracales ord. nov., and reclassification of the family Pseudobacteriovoracaceae in the order Oligoflexiales.</title>
        <authorList>
            <person name="Hahn M.W."/>
            <person name="Schmidt J."/>
            <person name="Koll U."/>
            <person name="Rohde M."/>
            <person name="Verbag S."/>
            <person name="Pitt A."/>
            <person name="Nakai R."/>
            <person name="Naganuma T."/>
            <person name="Lang E."/>
        </authorList>
    </citation>
    <scope>NUCLEOTIDE SEQUENCE [LARGE SCALE GENOMIC DNA]</scope>
    <source>
        <strain evidence="3 4">MWH-Nonnen-W8red</strain>
    </source>
</reference>
<dbReference type="AlphaFoldDB" id="A0A1L4D392"/>
<dbReference type="InterPro" id="IPR036291">
    <property type="entry name" value="NAD(P)-bd_dom_sf"/>
</dbReference>
<dbReference type="OrthoDB" id="5786478at2"/>
<comment type="similarity">
    <text evidence="1">Belongs to the short-chain dehydrogenases/reductases (SDR) family.</text>
</comment>
<dbReference type="EMBL" id="CP017834">
    <property type="protein sequence ID" value="APJ04676.1"/>
    <property type="molecule type" value="Genomic_DNA"/>
</dbReference>
<dbReference type="Gene3D" id="3.40.50.720">
    <property type="entry name" value="NAD(P)-binding Rossmann-like Domain"/>
    <property type="match status" value="1"/>
</dbReference>
<dbReference type="STRING" id="1915309.AXG55_12490"/>
<dbReference type="PANTHER" id="PTHR44196:SF1">
    <property type="entry name" value="DEHYDROGENASE_REDUCTASE SDR FAMILY MEMBER 7B"/>
    <property type="match status" value="1"/>
</dbReference>
<dbReference type="KEGG" id="saqi:AXG55_12490"/>
<sequence length="260" mass="29391">MSGEKWIIGTGFSRGIGYELAKKIKDNKYKIVHLGRGQCGFEDIFIWWDLLNPISDSPILELSKQLYGKSIVGFIYGAGVMPILGVSESNRMEKHLFWQSQSEAMRVNYFSCAEIVEDILPFIMSHNDGDIKDVPFVAHLSSLSAVDPFPGLELYGATKAACLLYFQWLSKRFAMDELTCLSIHPGTVHTDMVNNVVNSSSKDLEIVRIYKNMIEKKELMSPQASAETIYKFLFSEQAKKENAHGKLYLADKGEVYQHSK</sequence>
<gene>
    <name evidence="3" type="ORF">AXG55_12490</name>
</gene>
<evidence type="ECO:0000313" key="4">
    <source>
        <dbReference type="Proteomes" id="UP000184731"/>
    </source>
</evidence>
<evidence type="ECO:0000313" key="3">
    <source>
        <dbReference type="EMBL" id="APJ04676.1"/>
    </source>
</evidence>
<evidence type="ECO:0000256" key="1">
    <source>
        <dbReference type="ARBA" id="ARBA00006484"/>
    </source>
</evidence>
<organism evidence="3 4">
    <name type="scientific">Silvanigrella aquatica</name>
    <dbReference type="NCBI Taxonomy" id="1915309"/>
    <lineage>
        <taxon>Bacteria</taxon>
        <taxon>Pseudomonadati</taxon>
        <taxon>Bdellovibrionota</taxon>
        <taxon>Oligoflexia</taxon>
        <taxon>Silvanigrellales</taxon>
        <taxon>Silvanigrellaceae</taxon>
        <taxon>Silvanigrella</taxon>
    </lineage>
</organism>
<dbReference type="GO" id="GO:0016491">
    <property type="term" value="F:oxidoreductase activity"/>
    <property type="evidence" value="ECO:0007669"/>
    <property type="project" value="UniProtKB-KW"/>
</dbReference>
<proteinExistence type="inferred from homology"/>
<dbReference type="Pfam" id="PF00106">
    <property type="entry name" value="adh_short"/>
    <property type="match status" value="1"/>
</dbReference>
<dbReference type="InterPro" id="IPR002347">
    <property type="entry name" value="SDR_fam"/>
</dbReference>
<dbReference type="GO" id="GO:0016020">
    <property type="term" value="C:membrane"/>
    <property type="evidence" value="ECO:0007669"/>
    <property type="project" value="TreeGrafter"/>
</dbReference>
<name>A0A1L4D392_9BACT</name>
<keyword evidence="2" id="KW-0560">Oxidoreductase</keyword>
<accession>A0A1L4D392</accession>
<evidence type="ECO:0000256" key="2">
    <source>
        <dbReference type="ARBA" id="ARBA00023002"/>
    </source>
</evidence>
<dbReference type="SUPFAM" id="SSF51735">
    <property type="entry name" value="NAD(P)-binding Rossmann-fold domains"/>
    <property type="match status" value="1"/>
</dbReference>
<dbReference type="RefSeq" id="WP_148698431.1">
    <property type="nucleotide sequence ID" value="NZ_CP017834.1"/>
</dbReference>
<dbReference type="PANTHER" id="PTHR44196">
    <property type="entry name" value="DEHYDROGENASE/REDUCTASE SDR FAMILY MEMBER 7B"/>
    <property type="match status" value="1"/>
</dbReference>
<dbReference type="Proteomes" id="UP000184731">
    <property type="component" value="Chromosome"/>
</dbReference>
<keyword evidence="4" id="KW-1185">Reference proteome</keyword>
<dbReference type="PRINTS" id="PR00081">
    <property type="entry name" value="GDHRDH"/>
</dbReference>
<protein>
    <recommendedName>
        <fullName evidence="5">Short-chain dehydrogenase</fullName>
    </recommendedName>
</protein>
<evidence type="ECO:0008006" key="5">
    <source>
        <dbReference type="Google" id="ProtNLM"/>
    </source>
</evidence>